<accession>A0A426ZF78</accession>
<protein>
    <submittedName>
        <fullName evidence="1">Uncharacterized protein</fullName>
    </submittedName>
</protein>
<dbReference type="AlphaFoldDB" id="A0A426ZF78"/>
<sequence>MLVSFRLAFWNRLKASSLREALLEPIVLYTFFELAKSDWRYNLRGPDPIVLPARLVALARSHHSDLQSGICCGPRPPLPAASISHHCRLLPGLLLLLWAPVPSIPCHCHLLCPLYRYCRRSHNGSHHLLLLATRLPDPSLPIGDRLANDNERPSE</sequence>
<gene>
    <name evidence="1" type="ORF">B296_00032355</name>
</gene>
<organism evidence="1 2">
    <name type="scientific">Ensete ventricosum</name>
    <name type="common">Abyssinian banana</name>
    <name type="synonym">Musa ensete</name>
    <dbReference type="NCBI Taxonomy" id="4639"/>
    <lineage>
        <taxon>Eukaryota</taxon>
        <taxon>Viridiplantae</taxon>
        <taxon>Streptophyta</taxon>
        <taxon>Embryophyta</taxon>
        <taxon>Tracheophyta</taxon>
        <taxon>Spermatophyta</taxon>
        <taxon>Magnoliopsida</taxon>
        <taxon>Liliopsida</taxon>
        <taxon>Zingiberales</taxon>
        <taxon>Musaceae</taxon>
        <taxon>Ensete</taxon>
    </lineage>
</organism>
<evidence type="ECO:0000313" key="2">
    <source>
        <dbReference type="Proteomes" id="UP000287651"/>
    </source>
</evidence>
<comment type="caution">
    <text evidence="1">The sequence shown here is derived from an EMBL/GenBank/DDBJ whole genome shotgun (WGS) entry which is preliminary data.</text>
</comment>
<evidence type="ECO:0000313" key="1">
    <source>
        <dbReference type="EMBL" id="RRT62630.1"/>
    </source>
</evidence>
<proteinExistence type="predicted"/>
<name>A0A426ZF78_ENSVE</name>
<dbReference type="Proteomes" id="UP000287651">
    <property type="component" value="Unassembled WGS sequence"/>
</dbReference>
<dbReference type="EMBL" id="AMZH03006916">
    <property type="protein sequence ID" value="RRT62630.1"/>
    <property type="molecule type" value="Genomic_DNA"/>
</dbReference>
<reference evidence="1 2" key="1">
    <citation type="journal article" date="2014" name="Agronomy (Basel)">
        <title>A Draft Genome Sequence for Ensete ventricosum, the Drought-Tolerant Tree Against Hunger.</title>
        <authorList>
            <person name="Harrison J."/>
            <person name="Moore K.A."/>
            <person name="Paszkiewicz K."/>
            <person name="Jones T."/>
            <person name="Grant M."/>
            <person name="Ambacheew D."/>
            <person name="Muzemil S."/>
            <person name="Studholme D.J."/>
        </authorList>
    </citation>
    <scope>NUCLEOTIDE SEQUENCE [LARGE SCALE GENOMIC DNA]</scope>
</reference>